<dbReference type="InterPro" id="IPR050346">
    <property type="entry name" value="FMO-like"/>
</dbReference>
<dbReference type="EMBL" id="MLKD01000004">
    <property type="protein sequence ID" value="OQE27399.1"/>
    <property type="molecule type" value="Genomic_DNA"/>
</dbReference>
<comment type="similarity">
    <text evidence="1">Belongs to the FMO family.</text>
</comment>
<evidence type="ECO:0000256" key="4">
    <source>
        <dbReference type="ARBA" id="ARBA00022857"/>
    </source>
</evidence>
<dbReference type="InterPro" id="IPR036188">
    <property type="entry name" value="FAD/NAD-bd_sf"/>
</dbReference>
<keyword evidence="5" id="KW-0560">Oxidoreductase</keyword>
<proteinExistence type="inferred from homology"/>
<evidence type="ECO:0000256" key="3">
    <source>
        <dbReference type="ARBA" id="ARBA00022827"/>
    </source>
</evidence>
<dbReference type="SUPFAM" id="SSF51905">
    <property type="entry name" value="FAD/NAD(P)-binding domain"/>
    <property type="match status" value="2"/>
</dbReference>
<keyword evidence="2" id="KW-0285">Flavoprotein</keyword>
<accession>A0A1V6TNK3</accession>
<dbReference type="OrthoDB" id="66881at2759"/>
<dbReference type="InterPro" id="IPR000960">
    <property type="entry name" value="Flavin_mOase"/>
</dbReference>
<dbReference type="PRINTS" id="PR00419">
    <property type="entry name" value="ADXRDTASE"/>
</dbReference>
<gene>
    <name evidence="6" type="ORF">PENSTE_c004G08978</name>
</gene>
<evidence type="ECO:0000313" key="7">
    <source>
        <dbReference type="Proteomes" id="UP000191285"/>
    </source>
</evidence>
<sequence>MPPRYENVAVIGAGPSGISAVKALQEEKVFRRVRLFERRDRAGGIWHLDSVPDVFPTPGSGTLRLFQIPSKLPSLAPPAPEDLTARTAIYDSLDSNVGAKAMAFSHTPFPIKNSAQSTRYLGRSNPTRPFRVVAKYLDDLFKNYLHLSSFNTTVVRVEKKAGKWNLVLRQTGHFVDDQPQDYWWEEQFDAVIVASGHYSVPFVPEIAGLKDAFVKFPTNFEHSKEFRNPDHYVNKKVVVVGGNVSSADLVADLHAIVKGPLELSQRGHNEALDSAWNLPNVKLRPTVSRVEADPLGVSVHFSDGTVTDKVDKILFATGYKLSYPFITPDPVTPNNRVSGFYQHIFKIGDPSLALVGQVRAGISFRVYEYQAVAVARYFAGRNKKSLPSPREQDQWEVDRLQYKGNSPIFHEIQPDFKEYFDFLTELAGPPAPESDGYLLAPWEDKWAEQAFEILQLKDKYWKSLHQKNEKKTDGIAAKL</sequence>
<name>A0A1V6TNK3_9EURO</name>
<dbReference type="AlphaFoldDB" id="A0A1V6TNK3"/>
<dbReference type="Pfam" id="PF00743">
    <property type="entry name" value="FMO-like"/>
    <property type="match status" value="2"/>
</dbReference>
<dbReference type="PIRSF" id="PIRSF000332">
    <property type="entry name" value="FMO"/>
    <property type="match status" value="1"/>
</dbReference>
<dbReference type="InterPro" id="IPR020946">
    <property type="entry name" value="Flavin_mOase-like"/>
</dbReference>
<protein>
    <recommendedName>
        <fullName evidence="8">FAD/NAD(P)-binding domain-containing protein</fullName>
    </recommendedName>
</protein>
<keyword evidence="4" id="KW-0521">NADP</keyword>
<dbReference type="Gene3D" id="3.50.50.60">
    <property type="entry name" value="FAD/NAD(P)-binding domain"/>
    <property type="match status" value="2"/>
</dbReference>
<keyword evidence="7" id="KW-1185">Reference proteome</keyword>
<dbReference type="GO" id="GO:0050660">
    <property type="term" value="F:flavin adenine dinucleotide binding"/>
    <property type="evidence" value="ECO:0007669"/>
    <property type="project" value="InterPro"/>
</dbReference>
<evidence type="ECO:0000256" key="1">
    <source>
        <dbReference type="ARBA" id="ARBA00009183"/>
    </source>
</evidence>
<comment type="caution">
    <text evidence="6">The sequence shown here is derived from an EMBL/GenBank/DDBJ whole genome shotgun (WGS) entry which is preliminary data.</text>
</comment>
<evidence type="ECO:0000256" key="5">
    <source>
        <dbReference type="ARBA" id="ARBA00023002"/>
    </source>
</evidence>
<dbReference type="PANTHER" id="PTHR23023">
    <property type="entry name" value="DIMETHYLANILINE MONOOXYGENASE"/>
    <property type="match status" value="1"/>
</dbReference>
<evidence type="ECO:0008006" key="8">
    <source>
        <dbReference type="Google" id="ProtNLM"/>
    </source>
</evidence>
<evidence type="ECO:0000256" key="2">
    <source>
        <dbReference type="ARBA" id="ARBA00022630"/>
    </source>
</evidence>
<reference evidence="7" key="1">
    <citation type="journal article" date="2017" name="Nat. Microbiol.">
        <title>Global analysis of biosynthetic gene clusters reveals vast potential of secondary metabolite production in Penicillium species.</title>
        <authorList>
            <person name="Nielsen J.C."/>
            <person name="Grijseels S."/>
            <person name="Prigent S."/>
            <person name="Ji B."/>
            <person name="Dainat J."/>
            <person name="Nielsen K.F."/>
            <person name="Frisvad J.C."/>
            <person name="Workman M."/>
            <person name="Nielsen J."/>
        </authorList>
    </citation>
    <scope>NUCLEOTIDE SEQUENCE [LARGE SCALE GENOMIC DNA]</scope>
    <source>
        <strain evidence="7">IBT 24891</strain>
    </source>
</reference>
<dbReference type="GO" id="GO:0004499">
    <property type="term" value="F:N,N-dimethylaniline monooxygenase activity"/>
    <property type="evidence" value="ECO:0007669"/>
    <property type="project" value="InterPro"/>
</dbReference>
<dbReference type="Pfam" id="PF13450">
    <property type="entry name" value="NAD_binding_8"/>
    <property type="match status" value="1"/>
</dbReference>
<dbReference type="STRING" id="303698.A0A1V6TNK3"/>
<dbReference type="Proteomes" id="UP000191285">
    <property type="component" value="Unassembled WGS sequence"/>
</dbReference>
<dbReference type="GO" id="GO:0050661">
    <property type="term" value="F:NADP binding"/>
    <property type="evidence" value="ECO:0007669"/>
    <property type="project" value="InterPro"/>
</dbReference>
<keyword evidence="3" id="KW-0274">FAD</keyword>
<evidence type="ECO:0000313" key="6">
    <source>
        <dbReference type="EMBL" id="OQE27399.1"/>
    </source>
</evidence>
<organism evidence="6 7">
    <name type="scientific">Penicillium steckii</name>
    <dbReference type="NCBI Taxonomy" id="303698"/>
    <lineage>
        <taxon>Eukaryota</taxon>
        <taxon>Fungi</taxon>
        <taxon>Dikarya</taxon>
        <taxon>Ascomycota</taxon>
        <taxon>Pezizomycotina</taxon>
        <taxon>Eurotiomycetes</taxon>
        <taxon>Eurotiomycetidae</taxon>
        <taxon>Eurotiales</taxon>
        <taxon>Aspergillaceae</taxon>
        <taxon>Penicillium</taxon>
    </lineage>
</organism>